<evidence type="ECO:0000256" key="1">
    <source>
        <dbReference type="SAM" id="Phobius"/>
    </source>
</evidence>
<name>A0A1I6UN95_9FLAO</name>
<feature type="transmembrane region" description="Helical" evidence="1">
    <location>
        <begin position="39"/>
        <end position="58"/>
    </location>
</feature>
<reference evidence="3 4" key="1">
    <citation type="submission" date="2016-10" db="EMBL/GenBank/DDBJ databases">
        <authorList>
            <person name="de Groot N.N."/>
        </authorList>
    </citation>
    <scope>NUCLEOTIDE SEQUENCE [LARGE SCALE GENOMIC DNA]</scope>
    <source>
        <strain evidence="3 4">CGMCC 1.6114</strain>
    </source>
</reference>
<feature type="transmembrane region" description="Helical" evidence="1">
    <location>
        <begin position="119"/>
        <end position="135"/>
    </location>
</feature>
<sequence length="339" mass="39899">MTKKQRLLLYGICILLFLFGFDLINTLSQGNRVEWNKFFSFYHITTLVYMTATFWLSYKLWNLVWPQRKWLHIIGVVVLLYVFFISFRYLLEEVISPLLIGHGNYFTGVTFQYYVSDNLYYASIYIVVGFLLFLLDHQIRLQKEKAAMEVITRNAELDFLRLQVSPHFLFNALNSIYALAYKKAEETPEAILQLSNLMRYVLYEKNEMVDLDQEWDMLQDFISLQAIRLNEPLQLATEKSGRINGFQIPPYLLIAFVENAFKHGILTHKDDPYKLSLSAENDHVRFISENKIGKKNKDHQKGIGLDNIRKRLDLLYPDKHRLVINHTATHFSVDLTIHS</sequence>
<feature type="transmembrane region" description="Helical" evidence="1">
    <location>
        <begin position="70"/>
        <end position="91"/>
    </location>
</feature>
<feature type="domain" description="Signal transduction histidine kinase internal region" evidence="2">
    <location>
        <begin position="155"/>
        <end position="231"/>
    </location>
</feature>
<protein>
    <submittedName>
        <fullName evidence="3">Histidine kinase</fullName>
    </submittedName>
</protein>
<dbReference type="InterPro" id="IPR050640">
    <property type="entry name" value="Bact_2-comp_sensor_kinase"/>
</dbReference>
<dbReference type="RefSeq" id="WP_074979327.1">
    <property type="nucleotide sequence ID" value="NZ_FPAG01000007.1"/>
</dbReference>
<dbReference type="GO" id="GO:0000155">
    <property type="term" value="F:phosphorelay sensor kinase activity"/>
    <property type="evidence" value="ECO:0007669"/>
    <property type="project" value="InterPro"/>
</dbReference>
<keyword evidence="1" id="KW-0472">Membrane</keyword>
<keyword evidence="3" id="KW-0418">Kinase</keyword>
<proteinExistence type="predicted"/>
<accession>A0A1I6UN95</accession>
<evidence type="ECO:0000313" key="4">
    <source>
        <dbReference type="Proteomes" id="UP000183209"/>
    </source>
</evidence>
<dbReference type="PANTHER" id="PTHR34220:SF7">
    <property type="entry name" value="SENSOR HISTIDINE KINASE YPDA"/>
    <property type="match status" value="1"/>
</dbReference>
<dbReference type="Proteomes" id="UP000183209">
    <property type="component" value="Unassembled WGS sequence"/>
</dbReference>
<gene>
    <name evidence="3" type="ORF">SAMN04487906_2595</name>
</gene>
<keyword evidence="1" id="KW-0812">Transmembrane</keyword>
<dbReference type="GO" id="GO:0016020">
    <property type="term" value="C:membrane"/>
    <property type="evidence" value="ECO:0007669"/>
    <property type="project" value="InterPro"/>
</dbReference>
<dbReference type="OrthoDB" id="9809908at2"/>
<keyword evidence="1" id="KW-1133">Transmembrane helix</keyword>
<keyword evidence="3" id="KW-0808">Transferase</keyword>
<dbReference type="PANTHER" id="PTHR34220">
    <property type="entry name" value="SENSOR HISTIDINE KINASE YPDA"/>
    <property type="match status" value="1"/>
</dbReference>
<feature type="transmembrane region" description="Helical" evidence="1">
    <location>
        <begin position="7"/>
        <end position="27"/>
    </location>
</feature>
<dbReference type="InterPro" id="IPR010559">
    <property type="entry name" value="Sig_transdc_His_kin_internal"/>
</dbReference>
<organism evidence="3 4">
    <name type="scientific">Zhouia amylolytica</name>
    <dbReference type="NCBI Taxonomy" id="376730"/>
    <lineage>
        <taxon>Bacteria</taxon>
        <taxon>Pseudomonadati</taxon>
        <taxon>Bacteroidota</taxon>
        <taxon>Flavobacteriia</taxon>
        <taxon>Flavobacteriales</taxon>
        <taxon>Flavobacteriaceae</taxon>
        <taxon>Zhouia</taxon>
    </lineage>
</organism>
<dbReference type="AlphaFoldDB" id="A0A1I6UN95"/>
<evidence type="ECO:0000259" key="2">
    <source>
        <dbReference type="Pfam" id="PF06580"/>
    </source>
</evidence>
<dbReference type="EMBL" id="FPAG01000007">
    <property type="protein sequence ID" value="SFT02747.1"/>
    <property type="molecule type" value="Genomic_DNA"/>
</dbReference>
<dbReference type="Pfam" id="PF06580">
    <property type="entry name" value="His_kinase"/>
    <property type="match status" value="1"/>
</dbReference>
<evidence type="ECO:0000313" key="3">
    <source>
        <dbReference type="EMBL" id="SFT02747.1"/>
    </source>
</evidence>